<name>A0A4Q0MQX3_9HYPH</name>
<dbReference type="AlphaFoldDB" id="A0A4Q0MQX3"/>
<organism evidence="1 2">
    <name type="scientific">Hansschlegelia zhihuaiae</name>
    <dbReference type="NCBI Taxonomy" id="405005"/>
    <lineage>
        <taxon>Bacteria</taxon>
        <taxon>Pseudomonadati</taxon>
        <taxon>Pseudomonadota</taxon>
        <taxon>Alphaproteobacteria</taxon>
        <taxon>Hyphomicrobiales</taxon>
        <taxon>Methylopilaceae</taxon>
        <taxon>Hansschlegelia</taxon>
    </lineage>
</organism>
<dbReference type="Proteomes" id="UP000289708">
    <property type="component" value="Unassembled WGS sequence"/>
</dbReference>
<dbReference type="SUPFAM" id="SSF53850">
    <property type="entry name" value="Periplasmic binding protein-like II"/>
    <property type="match status" value="1"/>
</dbReference>
<accession>A0A4Q0MQX3</accession>
<dbReference type="Gene3D" id="3.40.190.10">
    <property type="entry name" value="Periplasmic binding protein-like II"/>
    <property type="match status" value="3"/>
</dbReference>
<dbReference type="PANTHER" id="PTHR30024">
    <property type="entry name" value="ALIPHATIC SULFONATES-BINDING PROTEIN-RELATED"/>
    <property type="match status" value="1"/>
</dbReference>
<dbReference type="OrthoDB" id="9815602at2"/>
<sequence length="356" mass="38533">MAWITTYGTRRALLGAAIIGVAAGLGLGQPAAAQETIKVRIGYQSLYAAGGEIAETLRHTNILALNGIEAEFKTFTFGGPLAEAAVAGDIDNVFAADAPVLRAMARMPGSKVLQFTHDARFGILVTPDFEGGLADLKGKKLSAPFGTTTFPRAMKAVIAAGVDKPFQQMTLINQDVAEQTNAIQGKLVDAVTTWDPTMERLIQQKLAKPIWMAPRGENMGMQGFSGKWLEKYGEDGAVRFLKAWIMATWWTSNHIDQAHEWFGKTSRLPPDILKIASDFDRHLAKPVSDIKTIDLTLTDADIASTQGVMDFLLANKLLNAKIDAKSFFDMGPARKAQAEIVAGDFPDLSKIKVVTP</sequence>
<protein>
    <recommendedName>
        <fullName evidence="3">SsuA/THI5-like domain-containing protein</fullName>
    </recommendedName>
</protein>
<evidence type="ECO:0000313" key="2">
    <source>
        <dbReference type="Proteomes" id="UP000289708"/>
    </source>
</evidence>
<comment type="caution">
    <text evidence="1">The sequence shown here is derived from an EMBL/GenBank/DDBJ whole genome shotgun (WGS) entry which is preliminary data.</text>
</comment>
<dbReference type="RefSeq" id="WP_128775808.1">
    <property type="nucleotide sequence ID" value="NZ_RYFI01000001.1"/>
</dbReference>
<proteinExistence type="predicted"/>
<dbReference type="EMBL" id="RYFI01000001">
    <property type="protein sequence ID" value="RXF75629.1"/>
    <property type="molecule type" value="Genomic_DNA"/>
</dbReference>
<evidence type="ECO:0008006" key="3">
    <source>
        <dbReference type="Google" id="ProtNLM"/>
    </source>
</evidence>
<dbReference type="PANTHER" id="PTHR30024:SF45">
    <property type="entry name" value="ABC TRANSPORTER SUBSTRATE-BINDING PROTEIN"/>
    <property type="match status" value="1"/>
</dbReference>
<evidence type="ECO:0000313" key="1">
    <source>
        <dbReference type="EMBL" id="RXF75629.1"/>
    </source>
</evidence>
<gene>
    <name evidence="1" type="ORF">EK403_01980</name>
</gene>
<keyword evidence="2" id="KW-1185">Reference proteome</keyword>
<reference evidence="1 2" key="1">
    <citation type="submission" date="2018-12" db="EMBL/GenBank/DDBJ databases">
        <title>bacterium Hansschlegelia zhihuaiae S113.</title>
        <authorList>
            <person name="He J."/>
        </authorList>
    </citation>
    <scope>NUCLEOTIDE SEQUENCE [LARGE SCALE GENOMIC DNA]</scope>
    <source>
        <strain evidence="1 2">S 113</strain>
    </source>
</reference>